<feature type="transmembrane region" description="Helical" evidence="1">
    <location>
        <begin position="42"/>
        <end position="62"/>
    </location>
</feature>
<evidence type="ECO:0000313" key="3">
    <source>
        <dbReference type="Proteomes" id="UP000049828"/>
    </source>
</evidence>
<sequence length="74" mass="8283">MKKVKQILAIIGVIILVGLYISTIVCAVSASENFMNMLMTSIYASVIIPVLIWAYSFIYKLIKKDSEEKDTTAH</sequence>
<organism evidence="2 3">
    <name type="scientific">Roseburia inulinivorans</name>
    <dbReference type="NCBI Taxonomy" id="360807"/>
    <lineage>
        <taxon>Bacteria</taxon>
        <taxon>Bacillati</taxon>
        <taxon>Bacillota</taxon>
        <taxon>Clostridia</taxon>
        <taxon>Lachnospirales</taxon>
        <taxon>Lachnospiraceae</taxon>
        <taxon>Roseburia</taxon>
    </lineage>
</organism>
<name>A0A0M6WK04_9FIRM</name>
<reference evidence="3" key="1">
    <citation type="submission" date="2015-05" db="EMBL/GenBank/DDBJ databases">
        <authorList>
            <consortium name="Pathogen Informatics"/>
        </authorList>
    </citation>
    <scope>NUCLEOTIDE SEQUENCE [LARGE SCALE GENOMIC DNA]</scope>
    <source>
        <strain evidence="3">L1-83</strain>
    </source>
</reference>
<feature type="transmembrane region" description="Helical" evidence="1">
    <location>
        <begin position="7"/>
        <end position="30"/>
    </location>
</feature>
<gene>
    <name evidence="2" type="ORF">RIL183_18201</name>
</gene>
<proteinExistence type="predicted"/>
<keyword evidence="1" id="KW-1133">Transmembrane helix</keyword>
<dbReference type="EMBL" id="CVRS01000062">
    <property type="protein sequence ID" value="CRL35972.1"/>
    <property type="molecule type" value="Genomic_DNA"/>
</dbReference>
<keyword evidence="3" id="KW-1185">Reference proteome</keyword>
<dbReference type="RefSeq" id="WP_021923745.1">
    <property type="nucleotide sequence ID" value="NZ_CVRS01000062.1"/>
</dbReference>
<dbReference type="Proteomes" id="UP000049828">
    <property type="component" value="Unassembled WGS sequence"/>
</dbReference>
<evidence type="ECO:0000256" key="1">
    <source>
        <dbReference type="SAM" id="Phobius"/>
    </source>
</evidence>
<dbReference type="AlphaFoldDB" id="A0A0M6WK04"/>
<dbReference type="OrthoDB" id="1936797at2"/>
<keyword evidence="1" id="KW-0812">Transmembrane</keyword>
<accession>A0A0M6WK04</accession>
<protein>
    <submittedName>
        <fullName evidence="2">Uncharacterized protein</fullName>
    </submittedName>
</protein>
<evidence type="ECO:0000313" key="2">
    <source>
        <dbReference type="EMBL" id="CRL35972.1"/>
    </source>
</evidence>
<dbReference type="STRING" id="360807.ERS852392_01904"/>
<keyword evidence="1" id="KW-0472">Membrane</keyword>